<gene>
    <name evidence="2" type="ORF">D3P05_02595</name>
</gene>
<protein>
    <submittedName>
        <fullName evidence="2">Uncharacterized protein</fullName>
    </submittedName>
</protein>
<dbReference type="OrthoDB" id="9810980at2"/>
<organism evidence="2 3">
    <name type="scientific">Paracoccus siganidrum</name>
    <dbReference type="NCBI Taxonomy" id="1276757"/>
    <lineage>
        <taxon>Bacteria</taxon>
        <taxon>Pseudomonadati</taxon>
        <taxon>Pseudomonadota</taxon>
        <taxon>Alphaproteobacteria</taxon>
        <taxon>Rhodobacterales</taxon>
        <taxon>Paracoccaceae</taxon>
        <taxon>Paracoccus</taxon>
    </lineage>
</organism>
<dbReference type="EMBL" id="QZEW01000008">
    <property type="protein sequence ID" value="RJL20748.1"/>
    <property type="molecule type" value="Genomic_DNA"/>
</dbReference>
<dbReference type="RefSeq" id="WP_119896630.1">
    <property type="nucleotide sequence ID" value="NZ_QNRC01000017.1"/>
</dbReference>
<evidence type="ECO:0000256" key="1">
    <source>
        <dbReference type="SAM" id="Phobius"/>
    </source>
</evidence>
<dbReference type="Proteomes" id="UP000283587">
    <property type="component" value="Unassembled WGS sequence"/>
</dbReference>
<comment type="caution">
    <text evidence="2">The sequence shown here is derived from an EMBL/GenBank/DDBJ whole genome shotgun (WGS) entry which is preliminary data.</text>
</comment>
<keyword evidence="1" id="KW-0472">Membrane</keyword>
<keyword evidence="1" id="KW-0812">Transmembrane</keyword>
<accession>A0A419ABE5</accession>
<keyword evidence="3" id="KW-1185">Reference proteome</keyword>
<name>A0A419ABE5_9RHOB</name>
<keyword evidence="1" id="KW-1133">Transmembrane helix</keyword>
<dbReference type="AlphaFoldDB" id="A0A419ABE5"/>
<evidence type="ECO:0000313" key="2">
    <source>
        <dbReference type="EMBL" id="RJL20748.1"/>
    </source>
</evidence>
<sequence length="69" mass="7492">MAEQQPRWLGWVLLAPRLSHTVLSACAVLLLGGLVVLVAFGEYTRKVRLPGWLAPRQGLLQVVAPQSGC</sequence>
<evidence type="ECO:0000313" key="3">
    <source>
        <dbReference type="Proteomes" id="UP000283587"/>
    </source>
</evidence>
<proteinExistence type="predicted"/>
<reference evidence="3" key="1">
    <citation type="submission" date="2018-09" db="EMBL/GenBank/DDBJ databases">
        <title>Paracoccus onubensis nov. sp. a moderate halophilic bacterium isolated from Gruta de las Maravillas (Aracena, Spain).</title>
        <authorList>
            <person name="Jurado V."/>
            <person name="Gutierrez-Patricio S."/>
            <person name="Gonzalez-Pimentel J.L."/>
            <person name="Miller A.Z."/>
            <person name="Laiz L."/>
            <person name="Saiz-Jimenez C."/>
        </authorList>
    </citation>
    <scope>NUCLEOTIDE SEQUENCE [LARGE SCALE GENOMIC DNA]</scope>
    <source>
        <strain evidence="3">DSM 26381</strain>
    </source>
</reference>
<feature type="transmembrane region" description="Helical" evidence="1">
    <location>
        <begin position="20"/>
        <end position="40"/>
    </location>
</feature>